<dbReference type="EMBL" id="BARS01016933">
    <property type="protein sequence ID" value="GAF92346.1"/>
    <property type="molecule type" value="Genomic_DNA"/>
</dbReference>
<reference evidence="1" key="1">
    <citation type="journal article" date="2014" name="Front. Microbiol.">
        <title>High frequency of phylogenetically diverse reductive dehalogenase-homologous genes in deep subseafloor sedimentary metagenomes.</title>
        <authorList>
            <person name="Kawai M."/>
            <person name="Futagami T."/>
            <person name="Toyoda A."/>
            <person name="Takaki Y."/>
            <person name="Nishi S."/>
            <person name="Hori S."/>
            <person name="Arai W."/>
            <person name="Tsubouchi T."/>
            <person name="Morono Y."/>
            <person name="Uchiyama I."/>
            <person name="Ito T."/>
            <person name="Fujiyama A."/>
            <person name="Inagaki F."/>
            <person name="Takami H."/>
        </authorList>
    </citation>
    <scope>NUCLEOTIDE SEQUENCE</scope>
    <source>
        <strain evidence="1">Expedition CK06-06</strain>
    </source>
</reference>
<organism evidence="1">
    <name type="scientific">marine sediment metagenome</name>
    <dbReference type="NCBI Taxonomy" id="412755"/>
    <lineage>
        <taxon>unclassified sequences</taxon>
        <taxon>metagenomes</taxon>
        <taxon>ecological metagenomes</taxon>
    </lineage>
</organism>
<evidence type="ECO:0000313" key="1">
    <source>
        <dbReference type="EMBL" id="GAF92346.1"/>
    </source>
</evidence>
<accession>X0TYY0</accession>
<gene>
    <name evidence="1" type="ORF">S01H1_27761</name>
</gene>
<sequence length="280" mass="27601">ADNNLSGAAGGLDTLSTAFQGQLIDLVFEYDTANVDAGAGMGWLVRRIGDTANAIIDTTQNQDDWIADSAIVTAAAIAAMNADTTMQLKQLVIAADAGDTAVKITSGAGAGAGLYVEGGSTGNAVEVKGGSTSGDAVHITATIGNGMDIAGGGTSGSAVLITTTDGHGISISPAGTDNNGLRVIGSSDGTDGHAVYLGGGSPTALDIDADIIVDDTSAGGGSVAGLDTLSTAFQALLAEQVWYAIDTSNVDTSEIGDWLINNLSGASGGLDTLSTAFQAR</sequence>
<proteinExistence type="predicted"/>
<feature type="non-terminal residue" evidence="1">
    <location>
        <position position="280"/>
    </location>
</feature>
<name>X0TYY0_9ZZZZ</name>
<feature type="non-terminal residue" evidence="1">
    <location>
        <position position="1"/>
    </location>
</feature>
<comment type="caution">
    <text evidence="1">The sequence shown here is derived from an EMBL/GenBank/DDBJ whole genome shotgun (WGS) entry which is preliminary data.</text>
</comment>
<dbReference type="AlphaFoldDB" id="X0TYY0"/>
<protein>
    <submittedName>
        <fullName evidence="1">Uncharacterized protein</fullName>
    </submittedName>
</protein>